<feature type="region of interest" description="Disordered" evidence="1">
    <location>
        <begin position="1"/>
        <end position="22"/>
    </location>
</feature>
<feature type="compositionally biased region" description="Low complexity" evidence="1">
    <location>
        <begin position="1"/>
        <end position="14"/>
    </location>
</feature>
<evidence type="ECO:0000313" key="3">
    <source>
        <dbReference type="Proteomes" id="UP000593576"/>
    </source>
</evidence>
<accession>A0A7J9N606</accession>
<dbReference type="EMBL" id="JABFAF010270245">
    <property type="protein sequence ID" value="MBA0878009.1"/>
    <property type="molecule type" value="Genomic_DNA"/>
</dbReference>
<keyword evidence="3" id="KW-1185">Reference proteome</keyword>
<proteinExistence type="predicted"/>
<dbReference type="Proteomes" id="UP000593576">
    <property type="component" value="Unassembled WGS sequence"/>
</dbReference>
<evidence type="ECO:0000256" key="1">
    <source>
        <dbReference type="SAM" id="MobiDB-lite"/>
    </source>
</evidence>
<gene>
    <name evidence="2" type="ORF">Goshw_030191</name>
</gene>
<evidence type="ECO:0000313" key="2">
    <source>
        <dbReference type="EMBL" id="MBA0878009.1"/>
    </source>
</evidence>
<sequence>MDTIRGSGNSGSNSKRVPPKSKRLACECCIGQLCDRGNTQVR</sequence>
<protein>
    <submittedName>
        <fullName evidence="2">Uncharacterized protein</fullName>
    </submittedName>
</protein>
<comment type="caution">
    <text evidence="2">The sequence shown here is derived from an EMBL/GenBank/DDBJ whole genome shotgun (WGS) entry which is preliminary data.</text>
</comment>
<name>A0A7J9N606_GOSSC</name>
<dbReference type="AlphaFoldDB" id="A0A7J9N606"/>
<reference evidence="2 3" key="1">
    <citation type="journal article" date="2019" name="Genome Biol. Evol.">
        <title>Insights into the evolution of the New World diploid cottons (Gossypium, subgenus Houzingenia) based on genome sequencing.</title>
        <authorList>
            <person name="Grover C.E."/>
            <person name="Arick M.A. 2nd"/>
            <person name="Thrash A."/>
            <person name="Conover J.L."/>
            <person name="Sanders W.S."/>
            <person name="Peterson D.G."/>
            <person name="Frelichowski J.E."/>
            <person name="Scheffler J.A."/>
            <person name="Scheffler B.E."/>
            <person name="Wendel J.F."/>
        </authorList>
    </citation>
    <scope>NUCLEOTIDE SEQUENCE [LARGE SCALE GENOMIC DNA]</scope>
    <source>
        <strain evidence="2">1</strain>
        <tissue evidence="2">Leaf</tissue>
    </source>
</reference>
<organism evidence="2 3">
    <name type="scientific">Gossypium schwendimanii</name>
    <name type="common">Cotton</name>
    <dbReference type="NCBI Taxonomy" id="34291"/>
    <lineage>
        <taxon>Eukaryota</taxon>
        <taxon>Viridiplantae</taxon>
        <taxon>Streptophyta</taxon>
        <taxon>Embryophyta</taxon>
        <taxon>Tracheophyta</taxon>
        <taxon>Spermatophyta</taxon>
        <taxon>Magnoliopsida</taxon>
        <taxon>eudicotyledons</taxon>
        <taxon>Gunneridae</taxon>
        <taxon>Pentapetalae</taxon>
        <taxon>rosids</taxon>
        <taxon>malvids</taxon>
        <taxon>Malvales</taxon>
        <taxon>Malvaceae</taxon>
        <taxon>Malvoideae</taxon>
        <taxon>Gossypium</taxon>
    </lineage>
</organism>